<evidence type="ECO:0000256" key="2">
    <source>
        <dbReference type="ARBA" id="ARBA00022525"/>
    </source>
</evidence>
<dbReference type="GO" id="GO:0005615">
    <property type="term" value="C:extracellular space"/>
    <property type="evidence" value="ECO:0007669"/>
    <property type="project" value="TreeGrafter"/>
</dbReference>
<accession>A0AAV2HXC0</accession>
<evidence type="ECO:0000256" key="3">
    <source>
        <dbReference type="ARBA" id="ARBA00022670"/>
    </source>
</evidence>
<dbReference type="SUPFAM" id="SSF50494">
    <property type="entry name" value="Trypsin-like serine proteases"/>
    <property type="match status" value="1"/>
</dbReference>
<evidence type="ECO:0000256" key="6">
    <source>
        <dbReference type="SAM" id="SignalP"/>
    </source>
</evidence>
<dbReference type="Pfam" id="PF00089">
    <property type="entry name" value="Trypsin"/>
    <property type="match status" value="1"/>
</dbReference>
<feature type="chain" id="PRO_5043853136" description="Peptidase S1 domain-containing protein" evidence="6">
    <location>
        <begin position="33"/>
        <end position="298"/>
    </location>
</feature>
<dbReference type="GO" id="GO:0004252">
    <property type="term" value="F:serine-type endopeptidase activity"/>
    <property type="evidence" value="ECO:0007669"/>
    <property type="project" value="InterPro"/>
</dbReference>
<feature type="signal peptide" evidence="6">
    <location>
        <begin position="1"/>
        <end position="32"/>
    </location>
</feature>
<dbReference type="EMBL" id="CAXITT010000288">
    <property type="protein sequence ID" value="CAL1538176.1"/>
    <property type="molecule type" value="Genomic_DNA"/>
</dbReference>
<dbReference type="GO" id="GO:0006508">
    <property type="term" value="P:proteolysis"/>
    <property type="evidence" value="ECO:0007669"/>
    <property type="project" value="UniProtKB-KW"/>
</dbReference>
<comment type="subcellular location">
    <subcellularLocation>
        <location evidence="1">Secreted</location>
    </subcellularLocation>
</comment>
<dbReference type="SMART" id="SM00020">
    <property type="entry name" value="Tryp_SPc"/>
    <property type="match status" value="1"/>
</dbReference>
<dbReference type="AlphaFoldDB" id="A0AAV2HXC0"/>
<proteinExistence type="predicted"/>
<dbReference type="InterPro" id="IPR001254">
    <property type="entry name" value="Trypsin_dom"/>
</dbReference>
<evidence type="ECO:0000256" key="1">
    <source>
        <dbReference type="ARBA" id="ARBA00004613"/>
    </source>
</evidence>
<dbReference type="InterPro" id="IPR009003">
    <property type="entry name" value="Peptidase_S1_PA"/>
</dbReference>
<dbReference type="Proteomes" id="UP001497497">
    <property type="component" value="Unassembled WGS sequence"/>
</dbReference>
<keyword evidence="9" id="KW-1185">Reference proteome</keyword>
<dbReference type="InterPro" id="IPR043504">
    <property type="entry name" value="Peptidase_S1_PA_chymotrypsin"/>
</dbReference>
<keyword evidence="2" id="KW-0964">Secreted</keyword>
<sequence length="298" mass="32164">MHFCLSLSNGMASCVSLMYTLLAAVAVLGVSGNPASPFRPRVIGGVEVFNRCRSPHNSIVALQFTSTNGPVTFCSAVMLTESYLVTSGFCIAQIKTLADIPLVAVIGERDMLGTDVGEQRIAIANFTSHRLYNDVTLDYNIGLIRLAKPAVLSNCVQPALKMETDASACIDVDKSCIMMGWGPYAEITVPTNSRLLRSANVTVLGSFVTDIMSVSKRGTKAPVGTLFAEGLNLGNKACFFDWGGLVSCQRNGKYVLQGIIGDHNCNSQQWTPILVSNMEFFQTWIDLCLANWSACPNL</sequence>
<dbReference type="Gene3D" id="2.40.10.10">
    <property type="entry name" value="Trypsin-like serine proteases"/>
    <property type="match status" value="1"/>
</dbReference>
<name>A0AAV2HXC0_LYMST</name>
<dbReference type="InterPro" id="IPR050127">
    <property type="entry name" value="Serine_Proteases_S1"/>
</dbReference>
<protein>
    <recommendedName>
        <fullName evidence="7">Peptidase S1 domain-containing protein</fullName>
    </recommendedName>
</protein>
<keyword evidence="5" id="KW-0720">Serine protease</keyword>
<dbReference type="PANTHER" id="PTHR24264">
    <property type="entry name" value="TRYPSIN-RELATED"/>
    <property type="match status" value="1"/>
</dbReference>
<comment type="caution">
    <text evidence="8">The sequence shown here is derived from an EMBL/GenBank/DDBJ whole genome shotgun (WGS) entry which is preliminary data.</text>
</comment>
<evidence type="ECO:0000313" key="8">
    <source>
        <dbReference type="EMBL" id="CAL1538176.1"/>
    </source>
</evidence>
<evidence type="ECO:0000256" key="4">
    <source>
        <dbReference type="ARBA" id="ARBA00022801"/>
    </source>
</evidence>
<keyword evidence="3" id="KW-0645">Protease</keyword>
<keyword evidence="4" id="KW-0378">Hydrolase</keyword>
<reference evidence="8 9" key="1">
    <citation type="submission" date="2024-04" db="EMBL/GenBank/DDBJ databases">
        <authorList>
            <consortium name="Genoscope - CEA"/>
            <person name="William W."/>
        </authorList>
    </citation>
    <scope>NUCLEOTIDE SEQUENCE [LARGE SCALE GENOMIC DNA]</scope>
</reference>
<evidence type="ECO:0000256" key="5">
    <source>
        <dbReference type="ARBA" id="ARBA00022825"/>
    </source>
</evidence>
<evidence type="ECO:0000313" key="9">
    <source>
        <dbReference type="Proteomes" id="UP001497497"/>
    </source>
</evidence>
<keyword evidence="6" id="KW-0732">Signal</keyword>
<gene>
    <name evidence="8" type="ORF">GSLYS_00011997001</name>
</gene>
<evidence type="ECO:0000259" key="7">
    <source>
        <dbReference type="PROSITE" id="PS50240"/>
    </source>
</evidence>
<feature type="domain" description="Peptidase S1" evidence="7">
    <location>
        <begin position="42"/>
        <end position="290"/>
    </location>
</feature>
<dbReference type="PANTHER" id="PTHR24264:SF65">
    <property type="entry name" value="SRCR DOMAIN-CONTAINING PROTEIN"/>
    <property type="match status" value="1"/>
</dbReference>
<dbReference type="PROSITE" id="PS50240">
    <property type="entry name" value="TRYPSIN_DOM"/>
    <property type="match status" value="1"/>
</dbReference>
<organism evidence="8 9">
    <name type="scientific">Lymnaea stagnalis</name>
    <name type="common">Great pond snail</name>
    <name type="synonym">Helix stagnalis</name>
    <dbReference type="NCBI Taxonomy" id="6523"/>
    <lineage>
        <taxon>Eukaryota</taxon>
        <taxon>Metazoa</taxon>
        <taxon>Spiralia</taxon>
        <taxon>Lophotrochozoa</taxon>
        <taxon>Mollusca</taxon>
        <taxon>Gastropoda</taxon>
        <taxon>Heterobranchia</taxon>
        <taxon>Euthyneura</taxon>
        <taxon>Panpulmonata</taxon>
        <taxon>Hygrophila</taxon>
        <taxon>Lymnaeoidea</taxon>
        <taxon>Lymnaeidae</taxon>
        <taxon>Lymnaea</taxon>
    </lineage>
</organism>